<proteinExistence type="predicted"/>
<dbReference type="HOGENOM" id="CLU_3279535_0_0_1"/>
<dbReference type="VEuPathDB" id="FungiDB:FOMG_17138"/>
<evidence type="ECO:0000313" key="1">
    <source>
        <dbReference type="EMBL" id="EXK26285.1"/>
    </source>
</evidence>
<reference evidence="1" key="2">
    <citation type="submission" date="2012-05" db="EMBL/GenBank/DDBJ databases">
        <title>Annotation of the Genome Sequence of Fusarium oxysporum f. sp. melonis 26406.</title>
        <authorList>
            <consortium name="The Broad Institute Genomics Platform"/>
            <person name="Ma L.-J."/>
            <person name="Corby-Kistler H."/>
            <person name="Broz K."/>
            <person name="Gale L.R."/>
            <person name="Jonkers W."/>
            <person name="O'Donnell K."/>
            <person name="Ploetz R."/>
            <person name="Steinberg C."/>
            <person name="Schwartz D.C."/>
            <person name="VanEtten H."/>
            <person name="Zhou S."/>
            <person name="Young S.K."/>
            <person name="Zeng Q."/>
            <person name="Gargeya S."/>
            <person name="Fitzgerald M."/>
            <person name="Abouelleil A."/>
            <person name="Alvarado L."/>
            <person name="Chapman S.B."/>
            <person name="Gainer-Dewar J."/>
            <person name="Goldberg J."/>
            <person name="Griggs A."/>
            <person name="Gujja S."/>
            <person name="Hansen M."/>
            <person name="Howarth C."/>
            <person name="Imamovic A."/>
            <person name="Ireland A."/>
            <person name="Larimer J."/>
            <person name="McCowan C."/>
            <person name="Murphy C."/>
            <person name="Pearson M."/>
            <person name="Poon T.W."/>
            <person name="Priest M."/>
            <person name="Roberts A."/>
            <person name="Saif S."/>
            <person name="Shea T."/>
            <person name="Sykes S."/>
            <person name="Wortman J."/>
            <person name="Nusbaum C."/>
            <person name="Birren B."/>
        </authorList>
    </citation>
    <scope>NUCLEOTIDE SEQUENCE</scope>
    <source>
        <strain evidence="1">26406</strain>
    </source>
</reference>
<gene>
    <name evidence="1" type="ORF">FOMG_17138</name>
</gene>
<sequence length="41" mass="4396">MYYSEIFSIGATRYKVVIGPGTTRSWSAVGPIFVGPALISC</sequence>
<accession>W9Z4H0</accession>
<protein>
    <submittedName>
        <fullName evidence="1">Uncharacterized protein</fullName>
    </submittedName>
</protein>
<dbReference type="EMBL" id="JH659365">
    <property type="protein sequence ID" value="EXK26285.1"/>
    <property type="molecule type" value="Genomic_DNA"/>
</dbReference>
<dbReference type="Proteomes" id="UP000030703">
    <property type="component" value="Unassembled WGS sequence"/>
</dbReference>
<dbReference type="AlphaFoldDB" id="W9Z4H0"/>
<reference evidence="1" key="1">
    <citation type="submission" date="2012-04" db="EMBL/GenBank/DDBJ databases">
        <title>The Genome Sequence of Fusarium oxysporum melonis.</title>
        <authorList>
            <consortium name="The Broad Institute Genome Sequencing Platform"/>
            <person name="Ma L.-J."/>
            <person name="Gale L.R."/>
            <person name="Schwartz D.C."/>
            <person name="Zhou S."/>
            <person name="Corby-Kistler H."/>
            <person name="Young S.K."/>
            <person name="Zeng Q."/>
            <person name="Gargeya S."/>
            <person name="Fitzgerald M."/>
            <person name="Haas B."/>
            <person name="Abouelleil A."/>
            <person name="Alvarado L."/>
            <person name="Arachchi H.M."/>
            <person name="Berlin A."/>
            <person name="Brown A."/>
            <person name="Chapman S.B."/>
            <person name="Chen Z."/>
            <person name="Dunbar C."/>
            <person name="Freedman E."/>
            <person name="Gearin G."/>
            <person name="Goldberg J."/>
            <person name="Griggs A."/>
            <person name="Gujja S."/>
            <person name="Heiman D."/>
            <person name="Howarth C."/>
            <person name="Larson L."/>
            <person name="Lui A."/>
            <person name="MacDonald P.J.P."/>
            <person name="Montmayeur A."/>
            <person name="Murphy C."/>
            <person name="Neiman D."/>
            <person name="Pearson M."/>
            <person name="Priest M."/>
            <person name="Roberts A."/>
            <person name="Saif S."/>
            <person name="Shea T."/>
            <person name="Shenoy N."/>
            <person name="Sisk P."/>
            <person name="Stolte C."/>
            <person name="Sykes S."/>
            <person name="Wortman J."/>
            <person name="Nusbaum C."/>
            <person name="Birren B."/>
        </authorList>
    </citation>
    <scope>NUCLEOTIDE SEQUENCE</scope>
    <source>
        <strain evidence="1">26406</strain>
    </source>
</reference>
<organism evidence="1">
    <name type="scientific">Fusarium oxysporum f. sp. melonis 26406</name>
    <dbReference type="NCBI Taxonomy" id="1089452"/>
    <lineage>
        <taxon>Eukaryota</taxon>
        <taxon>Fungi</taxon>
        <taxon>Dikarya</taxon>
        <taxon>Ascomycota</taxon>
        <taxon>Pezizomycotina</taxon>
        <taxon>Sordariomycetes</taxon>
        <taxon>Hypocreomycetidae</taxon>
        <taxon>Hypocreales</taxon>
        <taxon>Nectriaceae</taxon>
        <taxon>Fusarium</taxon>
        <taxon>Fusarium oxysporum species complex</taxon>
    </lineage>
</organism>
<name>W9Z4H0_FUSOX</name>